<comment type="caution">
    <text evidence="2">The sequence shown here is derived from an EMBL/GenBank/DDBJ whole genome shotgun (WGS) entry which is preliminary data.</text>
</comment>
<organism evidence="2 3">
    <name type="scientific">Halobacteriovorax marinus</name>
    <dbReference type="NCBI Taxonomy" id="97084"/>
    <lineage>
        <taxon>Bacteria</taxon>
        <taxon>Pseudomonadati</taxon>
        <taxon>Bdellovibrionota</taxon>
        <taxon>Bacteriovoracia</taxon>
        <taxon>Bacteriovoracales</taxon>
        <taxon>Halobacteriovoraceae</taxon>
        <taxon>Halobacteriovorax</taxon>
    </lineage>
</organism>
<sequence length="72" mass="8013">MSQQNLATTAELKSNSASTEEQVSFSTLSKMTGFPVEFIKKELLLEDEPISMSQLRSSMAIYLESTIDHVRG</sequence>
<protein>
    <submittedName>
        <fullName evidence="2">Uncharacterized protein</fullName>
    </submittedName>
</protein>
<evidence type="ECO:0000256" key="1">
    <source>
        <dbReference type="SAM" id="MobiDB-lite"/>
    </source>
</evidence>
<dbReference type="AlphaFoldDB" id="A0A1Y5F672"/>
<feature type="region of interest" description="Disordered" evidence="1">
    <location>
        <begin position="1"/>
        <end position="21"/>
    </location>
</feature>
<evidence type="ECO:0000313" key="3">
    <source>
        <dbReference type="Proteomes" id="UP000196531"/>
    </source>
</evidence>
<reference evidence="3" key="1">
    <citation type="journal article" date="2017" name="Proc. Natl. Acad. Sci. U.S.A.">
        <title>Simulation of Deepwater Horizon oil plume reveals substrate specialization within a complex community of hydrocarbon-degraders.</title>
        <authorList>
            <person name="Hu P."/>
            <person name="Dubinsky E.A."/>
            <person name="Probst A.J."/>
            <person name="Wang J."/>
            <person name="Sieber C.M.K."/>
            <person name="Tom L.M."/>
            <person name="Gardinali P."/>
            <person name="Banfield J.F."/>
            <person name="Atlas R.M."/>
            <person name="Andersen G.L."/>
        </authorList>
    </citation>
    <scope>NUCLEOTIDE SEQUENCE [LARGE SCALE GENOMIC DNA]</scope>
</reference>
<evidence type="ECO:0000313" key="2">
    <source>
        <dbReference type="EMBL" id="OUR96393.1"/>
    </source>
</evidence>
<gene>
    <name evidence="2" type="ORF">A9Q84_08560</name>
</gene>
<name>A0A1Y5F672_9BACT</name>
<accession>A0A1Y5F672</accession>
<proteinExistence type="predicted"/>
<dbReference type="Proteomes" id="UP000196531">
    <property type="component" value="Unassembled WGS sequence"/>
</dbReference>
<dbReference type="EMBL" id="MAAO01000006">
    <property type="protein sequence ID" value="OUR96393.1"/>
    <property type="molecule type" value="Genomic_DNA"/>
</dbReference>